<evidence type="ECO:0000313" key="1">
    <source>
        <dbReference type="EMBL" id="MEU8139024.1"/>
    </source>
</evidence>
<dbReference type="Proteomes" id="UP001551482">
    <property type="component" value="Unassembled WGS sequence"/>
</dbReference>
<gene>
    <name evidence="1" type="ORF">AB0C36_36685</name>
</gene>
<sequence>MPEYYAELKDKDGHHCGERFFAVAADAAESHAAGLLKRAHGSNAQVVRIEVYRRTLGNQRAQRVHEITL</sequence>
<dbReference type="RefSeq" id="WP_358362855.1">
    <property type="nucleotide sequence ID" value="NZ_JBEZFP010000150.1"/>
</dbReference>
<organism evidence="1 2">
    <name type="scientific">Streptodolium elevatio</name>
    <dbReference type="NCBI Taxonomy" id="3157996"/>
    <lineage>
        <taxon>Bacteria</taxon>
        <taxon>Bacillati</taxon>
        <taxon>Actinomycetota</taxon>
        <taxon>Actinomycetes</taxon>
        <taxon>Kitasatosporales</taxon>
        <taxon>Streptomycetaceae</taxon>
        <taxon>Streptodolium</taxon>
    </lineage>
</organism>
<name>A0ABV3DVX3_9ACTN</name>
<keyword evidence="2" id="KW-1185">Reference proteome</keyword>
<accession>A0ABV3DVX3</accession>
<comment type="caution">
    <text evidence="1">The sequence shown here is derived from an EMBL/GenBank/DDBJ whole genome shotgun (WGS) entry which is preliminary data.</text>
</comment>
<proteinExistence type="predicted"/>
<reference evidence="1 2" key="1">
    <citation type="submission" date="2024-06" db="EMBL/GenBank/DDBJ databases">
        <title>The Natural Products Discovery Center: Release of the First 8490 Sequenced Strains for Exploring Actinobacteria Biosynthetic Diversity.</title>
        <authorList>
            <person name="Kalkreuter E."/>
            <person name="Kautsar S.A."/>
            <person name="Yang D."/>
            <person name="Bader C.D."/>
            <person name="Teijaro C.N."/>
            <person name="Fluegel L."/>
            <person name="Davis C.M."/>
            <person name="Simpson J.R."/>
            <person name="Lauterbach L."/>
            <person name="Steele A.D."/>
            <person name="Gui C."/>
            <person name="Meng S."/>
            <person name="Li G."/>
            <person name="Viehrig K."/>
            <person name="Ye F."/>
            <person name="Su P."/>
            <person name="Kiefer A.F."/>
            <person name="Nichols A."/>
            <person name="Cepeda A.J."/>
            <person name="Yan W."/>
            <person name="Fan B."/>
            <person name="Jiang Y."/>
            <person name="Adhikari A."/>
            <person name="Zheng C.-J."/>
            <person name="Schuster L."/>
            <person name="Cowan T.M."/>
            <person name="Smanski M.J."/>
            <person name="Chevrette M.G."/>
            <person name="De Carvalho L.P.S."/>
            <person name="Shen B."/>
        </authorList>
    </citation>
    <scope>NUCLEOTIDE SEQUENCE [LARGE SCALE GENOMIC DNA]</scope>
    <source>
        <strain evidence="1 2">NPDC048946</strain>
    </source>
</reference>
<protein>
    <submittedName>
        <fullName evidence="1">Uncharacterized protein</fullName>
    </submittedName>
</protein>
<evidence type="ECO:0000313" key="2">
    <source>
        <dbReference type="Proteomes" id="UP001551482"/>
    </source>
</evidence>
<dbReference type="EMBL" id="JBEZFP010000150">
    <property type="protein sequence ID" value="MEU8139024.1"/>
    <property type="molecule type" value="Genomic_DNA"/>
</dbReference>